<dbReference type="STRING" id="1399.VL14_00015"/>
<dbReference type="InterPro" id="IPR050229">
    <property type="entry name" value="GlpE_sulfurtransferase"/>
</dbReference>
<comment type="caution">
    <text evidence="2">The sequence shown here is derived from an EMBL/GenBank/DDBJ whole genome shotgun (WGS) entry which is preliminary data.</text>
</comment>
<dbReference type="InterPro" id="IPR036873">
    <property type="entry name" value="Rhodanese-like_dom_sf"/>
</dbReference>
<dbReference type="PROSITE" id="PS50206">
    <property type="entry name" value="RHODANESE_3"/>
    <property type="match status" value="1"/>
</dbReference>
<dbReference type="SMART" id="SM00450">
    <property type="entry name" value="RHOD"/>
    <property type="match status" value="1"/>
</dbReference>
<dbReference type="Gene3D" id="3.40.250.10">
    <property type="entry name" value="Rhodanese-like domain"/>
    <property type="match status" value="1"/>
</dbReference>
<gene>
    <name evidence="2" type="ORF">DFO70_10516</name>
</gene>
<dbReference type="AlphaFoldDB" id="A0A366JW87"/>
<name>A0A366JW87_CYTFI</name>
<evidence type="ECO:0000313" key="3">
    <source>
        <dbReference type="Proteomes" id="UP000252731"/>
    </source>
</evidence>
<proteinExistence type="predicted"/>
<keyword evidence="2" id="KW-0808">Transferase</keyword>
<protein>
    <submittedName>
        <fullName evidence="2">Rhodanese-related sulfurtransferase</fullName>
    </submittedName>
</protein>
<reference evidence="2 3" key="1">
    <citation type="submission" date="2018-06" db="EMBL/GenBank/DDBJ databases">
        <title>Freshwater and sediment microbial communities from various areas in North America, analyzing microbe dynamics in response to fracking.</title>
        <authorList>
            <person name="Lamendella R."/>
        </authorList>
    </citation>
    <scope>NUCLEOTIDE SEQUENCE [LARGE SCALE GENOMIC DNA]</scope>
    <source>
        <strain evidence="2 3">14_TX</strain>
    </source>
</reference>
<evidence type="ECO:0000259" key="1">
    <source>
        <dbReference type="PROSITE" id="PS50206"/>
    </source>
</evidence>
<feature type="domain" description="Rhodanese" evidence="1">
    <location>
        <begin position="38"/>
        <end position="121"/>
    </location>
</feature>
<dbReference type="Pfam" id="PF00581">
    <property type="entry name" value="Rhodanese"/>
    <property type="match status" value="1"/>
</dbReference>
<dbReference type="SUPFAM" id="SSF52821">
    <property type="entry name" value="Rhodanese/Cell cycle control phosphatase"/>
    <property type="match status" value="1"/>
</dbReference>
<evidence type="ECO:0000313" key="2">
    <source>
        <dbReference type="EMBL" id="RBP93789.1"/>
    </source>
</evidence>
<dbReference type="Proteomes" id="UP000252731">
    <property type="component" value="Unassembled WGS sequence"/>
</dbReference>
<sequence length="121" mass="13816">MAALFNAKFYLKGFSERVLGLERIEEITTEELQKKLEEGEKLELVDVREDEEVASGMIPGARHIRMGTIPENLDKFDKDTEYIIICRSGGRSGNVCHYLQDQGYKVRNMTGGMLNWQGETK</sequence>
<dbReference type="PANTHER" id="PTHR43031:SF17">
    <property type="entry name" value="SULFURTRANSFERASE YTWF-RELATED"/>
    <property type="match status" value="1"/>
</dbReference>
<dbReference type="PANTHER" id="PTHR43031">
    <property type="entry name" value="FAD-DEPENDENT OXIDOREDUCTASE"/>
    <property type="match status" value="1"/>
</dbReference>
<accession>A0A366JW87</accession>
<dbReference type="GO" id="GO:0016740">
    <property type="term" value="F:transferase activity"/>
    <property type="evidence" value="ECO:0007669"/>
    <property type="project" value="UniProtKB-KW"/>
</dbReference>
<dbReference type="InterPro" id="IPR001763">
    <property type="entry name" value="Rhodanese-like_dom"/>
</dbReference>
<organism evidence="2 3">
    <name type="scientific">Cytobacillus firmus</name>
    <name type="common">Bacillus firmus</name>
    <dbReference type="NCBI Taxonomy" id="1399"/>
    <lineage>
        <taxon>Bacteria</taxon>
        <taxon>Bacillati</taxon>
        <taxon>Bacillota</taxon>
        <taxon>Bacilli</taxon>
        <taxon>Bacillales</taxon>
        <taxon>Bacillaceae</taxon>
        <taxon>Cytobacillus</taxon>
    </lineage>
</organism>
<dbReference type="EMBL" id="QNSF01000005">
    <property type="protein sequence ID" value="RBP93789.1"/>
    <property type="molecule type" value="Genomic_DNA"/>
</dbReference>
<keyword evidence="3" id="KW-1185">Reference proteome</keyword>
<dbReference type="CDD" id="cd00158">
    <property type="entry name" value="RHOD"/>
    <property type="match status" value="1"/>
</dbReference>